<proteinExistence type="predicted"/>
<protein>
    <submittedName>
        <fullName evidence="2">Uncharacterized protein</fullName>
    </submittedName>
</protein>
<dbReference type="Proteomes" id="UP000822688">
    <property type="component" value="Chromosome V"/>
</dbReference>
<evidence type="ECO:0000313" key="3">
    <source>
        <dbReference type="Proteomes" id="UP000822688"/>
    </source>
</evidence>
<sequence>MQHTTMDVLNDMKQLITKISDATFVSGNHKSQAMDPSNNLATSDPALDVERRTPSLYPTPVTSIPQNSSRSPESTIDYTATDIVNTPQLPSSSEKRKVPSPQEEPDQDEDFSNGGFSDDLDFMTQPPSKATRSHKIVTQKKPTIPKKYLKTKGPLHWLCPSCGSTFGR</sequence>
<dbReference type="EMBL" id="CM026426">
    <property type="protein sequence ID" value="KAG0571990.1"/>
    <property type="molecule type" value="Genomic_DNA"/>
</dbReference>
<feature type="compositionally biased region" description="Polar residues" evidence="1">
    <location>
        <begin position="28"/>
        <end position="42"/>
    </location>
</feature>
<feature type="compositionally biased region" description="Polar residues" evidence="1">
    <location>
        <begin position="60"/>
        <end position="92"/>
    </location>
</feature>
<reference evidence="2" key="1">
    <citation type="submission" date="2020-06" db="EMBL/GenBank/DDBJ databases">
        <title>WGS assembly of Ceratodon purpureus strain R40.</title>
        <authorList>
            <person name="Carey S.B."/>
            <person name="Jenkins J."/>
            <person name="Shu S."/>
            <person name="Lovell J.T."/>
            <person name="Sreedasyam A."/>
            <person name="Maumus F."/>
            <person name="Tiley G.P."/>
            <person name="Fernandez-Pozo N."/>
            <person name="Barry K."/>
            <person name="Chen C."/>
            <person name="Wang M."/>
            <person name="Lipzen A."/>
            <person name="Daum C."/>
            <person name="Saski C.A."/>
            <person name="Payton A.C."/>
            <person name="Mcbreen J.C."/>
            <person name="Conrad R.E."/>
            <person name="Kollar L.M."/>
            <person name="Olsson S."/>
            <person name="Huttunen S."/>
            <person name="Landis J.B."/>
            <person name="Wickett N.J."/>
            <person name="Johnson M.G."/>
            <person name="Rensing S.A."/>
            <person name="Grimwood J."/>
            <person name="Schmutz J."/>
            <person name="Mcdaniel S.F."/>
        </authorList>
    </citation>
    <scope>NUCLEOTIDE SEQUENCE</scope>
    <source>
        <strain evidence="2">R40</strain>
    </source>
</reference>
<name>A0A8T0HM86_CERPU</name>
<dbReference type="AlphaFoldDB" id="A0A8T0HM86"/>
<gene>
    <name evidence="2" type="ORF">KC19_VG059600</name>
</gene>
<organism evidence="2 3">
    <name type="scientific">Ceratodon purpureus</name>
    <name type="common">Fire moss</name>
    <name type="synonym">Dicranum purpureum</name>
    <dbReference type="NCBI Taxonomy" id="3225"/>
    <lineage>
        <taxon>Eukaryota</taxon>
        <taxon>Viridiplantae</taxon>
        <taxon>Streptophyta</taxon>
        <taxon>Embryophyta</taxon>
        <taxon>Bryophyta</taxon>
        <taxon>Bryophytina</taxon>
        <taxon>Bryopsida</taxon>
        <taxon>Dicranidae</taxon>
        <taxon>Pseudoditrichales</taxon>
        <taxon>Ditrichaceae</taxon>
        <taxon>Ceratodon</taxon>
    </lineage>
</organism>
<evidence type="ECO:0000313" key="2">
    <source>
        <dbReference type="EMBL" id="KAG0571990.1"/>
    </source>
</evidence>
<feature type="region of interest" description="Disordered" evidence="1">
    <location>
        <begin position="28"/>
        <end position="144"/>
    </location>
</feature>
<comment type="caution">
    <text evidence="2">The sequence shown here is derived from an EMBL/GenBank/DDBJ whole genome shotgun (WGS) entry which is preliminary data.</text>
</comment>
<keyword evidence="3" id="KW-1185">Reference proteome</keyword>
<evidence type="ECO:0000256" key="1">
    <source>
        <dbReference type="SAM" id="MobiDB-lite"/>
    </source>
</evidence>
<accession>A0A8T0HM86</accession>
<feature type="compositionally biased region" description="Basic residues" evidence="1">
    <location>
        <begin position="131"/>
        <end position="144"/>
    </location>
</feature>